<protein>
    <submittedName>
        <fullName evidence="3">Uncharacterized protein</fullName>
    </submittedName>
</protein>
<dbReference type="PANTHER" id="PTHR24104">
    <property type="entry name" value="E3 UBIQUITIN-PROTEIN LIGASE NHLRC1-RELATED"/>
    <property type="match status" value="1"/>
</dbReference>
<dbReference type="EMBL" id="CAJOBS010003964">
    <property type="protein sequence ID" value="CAF4870535.1"/>
    <property type="molecule type" value="Genomic_DNA"/>
</dbReference>
<sequence length="213" mass="23379">MWQKGAASGVAIAGGNGGGEELNKLRYSDSLFVYEKTNTLYVSDTLHNRILNFTNGSSDGITVAGQQGDESSAKILSRRPTNVFVDDCETLYVADTAYDRIQNFLKGSFGDITVAGGYGEGSNASQFNQPWTVKLDQYNNMYIVDTFNGRIQKWGPNDSAGVTIICGNGFRDKPNQLWFSYSLALDSEGNIFVSDLGNRRIQKFNILSETNSC</sequence>
<gene>
    <name evidence="2" type="ORF">GRG538_LOCUS23741</name>
    <name evidence="1" type="ORF">KIK155_LOCUS18705</name>
    <name evidence="4" type="ORF">QYT958_LOCUS30173</name>
    <name evidence="3" type="ORF">TOA249_LOCUS28447</name>
</gene>
<accession>A0A821T6V9</accession>
<dbReference type="GO" id="GO:0008270">
    <property type="term" value="F:zinc ion binding"/>
    <property type="evidence" value="ECO:0007669"/>
    <property type="project" value="UniProtKB-KW"/>
</dbReference>
<reference evidence="3" key="1">
    <citation type="submission" date="2021-02" db="EMBL/GenBank/DDBJ databases">
        <authorList>
            <person name="Nowell W R."/>
        </authorList>
    </citation>
    <scope>NUCLEOTIDE SEQUENCE</scope>
</reference>
<evidence type="ECO:0000313" key="5">
    <source>
        <dbReference type="Proteomes" id="UP000663838"/>
    </source>
</evidence>
<evidence type="ECO:0000313" key="4">
    <source>
        <dbReference type="EMBL" id="CAF4892118.1"/>
    </source>
</evidence>
<dbReference type="Proteomes" id="UP000663872">
    <property type="component" value="Unassembled WGS sequence"/>
</dbReference>
<dbReference type="EMBL" id="CAJNYT010003976">
    <property type="protein sequence ID" value="CAF3622394.1"/>
    <property type="molecule type" value="Genomic_DNA"/>
</dbReference>
<dbReference type="SUPFAM" id="SSF101898">
    <property type="entry name" value="NHL repeat"/>
    <property type="match status" value="1"/>
</dbReference>
<dbReference type="PANTHER" id="PTHR24104:SF25">
    <property type="entry name" value="PROTEIN LIN-41"/>
    <property type="match status" value="1"/>
</dbReference>
<evidence type="ECO:0000313" key="1">
    <source>
        <dbReference type="EMBL" id="CAF3556363.1"/>
    </source>
</evidence>
<comment type="caution">
    <text evidence="3">The sequence shown here is derived from an EMBL/GenBank/DDBJ whole genome shotgun (WGS) entry which is preliminary data.</text>
</comment>
<evidence type="ECO:0000313" key="2">
    <source>
        <dbReference type="EMBL" id="CAF3622394.1"/>
    </source>
</evidence>
<dbReference type="EMBL" id="CAJOBR010009381">
    <property type="protein sequence ID" value="CAF4892118.1"/>
    <property type="molecule type" value="Genomic_DNA"/>
</dbReference>
<dbReference type="InterPro" id="IPR011042">
    <property type="entry name" value="6-blade_b-propeller_TolB-like"/>
</dbReference>
<dbReference type="Gene3D" id="2.40.10.500">
    <property type="match status" value="1"/>
</dbReference>
<dbReference type="Proteomes" id="UP000663865">
    <property type="component" value="Unassembled WGS sequence"/>
</dbReference>
<name>A0A821T6V9_9BILA</name>
<dbReference type="Proteomes" id="UP000663848">
    <property type="component" value="Unassembled WGS sequence"/>
</dbReference>
<dbReference type="EMBL" id="CAJNYV010003295">
    <property type="protein sequence ID" value="CAF3556363.1"/>
    <property type="molecule type" value="Genomic_DNA"/>
</dbReference>
<dbReference type="InterPro" id="IPR050952">
    <property type="entry name" value="TRIM-NHL_E3_ligases"/>
</dbReference>
<proteinExistence type="predicted"/>
<evidence type="ECO:0000313" key="3">
    <source>
        <dbReference type="EMBL" id="CAF4870535.1"/>
    </source>
</evidence>
<dbReference type="Proteomes" id="UP000663838">
    <property type="component" value="Unassembled WGS sequence"/>
</dbReference>
<organism evidence="3 5">
    <name type="scientific">Rotaria socialis</name>
    <dbReference type="NCBI Taxonomy" id="392032"/>
    <lineage>
        <taxon>Eukaryota</taxon>
        <taxon>Metazoa</taxon>
        <taxon>Spiralia</taxon>
        <taxon>Gnathifera</taxon>
        <taxon>Rotifera</taxon>
        <taxon>Eurotatoria</taxon>
        <taxon>Bdelloidea</taxon>
        <taxon>Philodinida</taxon>
        <taxon>Philodinidae</taxon>
        <taxon>Rotaria</taxon>
    </lineage>
</organism>
<dbReference type="Gene3D" id="2.120.10.30">
    <property type="entry name" value="TolB, C-terminal domain"/>
    <property type="match status" value="1"/>
</dbReference>
<dbReference type="CDD" id="cd05819">
    <property type="entry name" value="NHL"/>
    <property type="match status" value="1"/>
</dbReference>
<dbReference type="AlphaFoldDB" id="A0A821T6V9"/>